<evidence type="ECO:0000259" key="1">
    <source>
        <dbReference type="Pfam" id="PF00534"/>
    </source>
</evidence>
<dbReference type="InterPro" id="IPR050194">
    <property type="entry name" value="Glycosyltransferase_grp1"/>
</dbReference>
<dbReference type="EMBL" id="JBHLTF010000031">
    <property type="protein sequence ID" value="MFC0718148.1"/>
    <property type="molecule type" value="Genomic_DNA"/>
</dbReference>
<organism evidence="3 4">
    <name type="scientific">Luteimonas padinae</name>
    <dbReference type="NCBI Taxonomy" id="1714359"/>
    <lineage>
        <taxon>Bacteria</taxon>
        <taxon>Pseudomonadati</taxon>
        <taxon>Pseudomonadota</taxon>
        <taxon>Gammaproteobacteria</taxon>
        <taxon>Lysobacterales</taxon>
        <taxon>Lysobacteraceae</taxon>
        <taxon>Luteimonas</taxon>
    </lineage>
</organism>
<dbReference type="EC" id="2.4.-.-" evidence="3"/>
<dbReference type="PANTHER" id="PTHR45947:SF3">
    <property type="entry name" value="SULFOQUINOVOSYL TRANSFERASE SQD2"/>
    <property type="match status" value="1"/>
</dbReference>
<dbReference type="Pfam" id="PF13439">
    <property type="entry name" value="Glyco_transf_4"/>
    <property type="match status" value="1"/>
</dbReference>
<proteinExistence type="predicted"/>
<dbReference type="Gene3D" id="3.40.50.2000">
    <property type="entry name" value="Glycogen Phosphorylase B"/>
    <property type="match status" value="2"/>
</dbReference>
<dbReference type="PANTHER" id="PTHR45947">
    <property type="entry name" value="SULFOQUINOVOSYL TRANSFERASE SQD2"/>
    <property type="match status" value="1"/>
</dbReference>
<reference evidence="3 4" key="1">
    <citation type="submission" date="2024-09" db="EMBL/GenBank/DDBJ databases">
        <authorList>
            <person name="Sun Q."/>
            <person name="Mori K."/>
        </authorList>
    </citation>
    <scope>NUCLEOTIDE SEQUENCE [LARGE SCALE GENOMIC DNA]</scope>
    <source>
        <strain evidence="3 4">KCTC 52403</strain>
    </source>
</reference>
<evidence type="ECO:0000313" key="4">
    <source>
        <dbReference type="Proteomes" id="UP001589898"/>
    </source>
</evidence>
<dbReference type="InterPro" id="IPR001296">
    <property type="entry name" value="Glyco_trans_1"/>
</dbReference>
<keyword evidence="3" id="KW-0328">Glycosyltransferase</keyword>
<sequence length="390" mass="40784">MNTATLDTAPRAGRGARLSILHVVDALEFGGLERMVADISAAQRSHGHAVAVFSLTGPGELGPVIARAGVEVIDGGKRRGFDLAMLARLRAAITRLDADIVHTHNFVPNYYAALANAAAWPRRPALVNTCHNMGARLAGARLRRLYRLSLLRTAGVAGVGEGVARHLVERGLSPRARTVAVRNGVCMPARICPDRRAAARAALGIDPGALLLGSVGRLVALKNHRLLIGQVARLSREFPTLQLLLVGDGPMRAGLESQAGASGAPVRFTGARDDVEALLPALDAFVLPSHTEGLSIALLEACATGLPSVATHVGGNPEIIDDGVTGILFPDDDGDALAAALRRLLADPALRARMGEAARAWVAANASMPALRADYDAFYARALGRAVECG</sequence>
<comment type="caution">
    <text evidence="3">The sequence shown here is derived from an EMBL/GenBank/DDBJ whole genome shotgun (WGS) entry which is preliminary data.</text>
</comment>
<keyword evidence="3" id="KW-0808">Transferase</keyword>
<feature type="domain" description="Glycosyltransferase subfamily 4-like N-terminal" evidence="2">
    <location>
        <begin position="29"/>
        <end position="185"/>
    </location>
</feature>
<feature type="domain" description="Glycosyl transferase family 1" evidence="1">
    <location>
        <begin position="198"/>
        <end position="361"/>
    </location>
</feature>
<dbReference type="GO" id="GO:0016757">
    <property type="term" value="F:glycosyltransferase activity"/>
    <property type="evidence" value="ECO:0007669"/>
    <property type="project" value="UniProtKB-KW"/>
</dbReference>
<gene>
    <name evidence="3" type="ORF">ACFFFU_10360</name>
</gene>
<dbReference type="InterPro" id="IPR028098">
    <property type="entry name" value="Glyco_trans_4-like_N"/>
</dbReference>
<name>A0ABV6SXJ4_9GAMM</name>
<accession>A0ABV6SXJ4</accession>
<dbReference type="SUPFAM" id="SSF53756">
    <property type="entry name" value="UDP-Glycosyltransferase/glycogen phosphorylase"/>
    <property type="match status" value="1"/>
</dbReference>
<dbReference type="RefSeq" id="WP_189494318.1">
    <property type="nucleotide sequence ID" value="NZ_BMZT01000001.1"/>
</dbReference>
<dbReference type="Pfam" id="PF00534">
    <property type="entry name" value="Glycos_transf_1"/>
    <property type="match status" value="1"/>
</dbReference>
<dbReference type="Proteomes" id="UP001589898">
    <property type="component" value="Unassembled WGS sequence"/>
</dbReference>
<evidence type="ECO:0000259" key="2">
    <source>
        <dbReference type="Pfam" id="PF13439"/>
    </source>
</evidence>
<evidence type="ECO:0000313" key="3">
    <source>
        <dbReference type="EMBL" id="MFC0718148.1"/>
    </source>
</evidence>
<keyword evidence="4" id="KW-1185">Reference proteome</keyword>
<protein>
    <submittedName>
        <fullName evidence="3">Glycosyltransferase</fullName>
        <ecNumber evidence="3">2.4.-.-</ecNumber>
    </submittedName>
</protein>